<dbReference type="AlphaFoldDB" id="R0IC09"/>
<keyword evidence="9" id="KW-1185">Reference proteome</keyword>
<dbReference type="InterPro" id="IPR023041">
    <property type="entry name" value="Glucose_rcpt_Git3-like_N"/>
</dbReference>
<gene>
    <name evidence="8" type="ORF">SETTUDRAFT_96125</name>
</gene>
<sequence>MGYTASVAIPTLIGSLCSMVATACVLVCYVVYRHQQRSFRHALVLNLGLAEFINSVNNSISGIYAVANRHDLRPGTVCVVNGWVGQWSVQAADFSVLAIAIVTLLTITRKTYMPTVSTLKKVLICSSVWIMPTISASTVAGLHAISPVSGNWCWISADRTDLRYGLAHGLRFTIIFSCIFIYVYIWFYMRKHFSNLNIRTFTNSYDPRITSKHRKSRRSAPAPPKSNSQTELNEINVEYRFEVEHTHTHGNSTTKEDVEHSAVDWEKHQSYKSDISLPPSSYNMDSRASFSSFASTGTQDTGFNLTGATQHSVCSQRSLDKEVNRMLLLNAYPILYIILWMPGIINRLVEASGHKSHVLTVLQSSTQFIGLTNAITYGFNEHLRKTVKGDITKWFRRG</sequence>
<evidence type="ECO:0000256" key="4">
    <source>
        <dbReference type="ARBA" id="ARBA00023136"/>
    </source>
</evidence>
<dbReference type="GO" id="GO:0005886">
    <property type="term" value="C:plasma membrane"/>
    <property type="evidence" value="ECO:0007669"/>
    <property type="project" value="TreeGrafter"/>
</dbReference>
<dbReference type="CDD" id="cd00637">
    <property type="entry name" value="7tm_classA_rhodopsin-like"/>
    <property type="match status" value="1"/>
</dbReference>
<feature type="transmembrane region" description="Helical" evidence="6">
    <location>
        <begin position="44"/>
        <end position="67"/>
    </location>
</feature>
<dbReference type="PANTHER" id="PTHR23112:SF37">
    <property type="entry name" value="G PROTEIN-COUPLED RECEPTOR GPR1"/>
    <property type="match status" value="1"/>
</dbReference>
<comment type="subcellular location">
    <subcellularLocation>
        <location evidence="1">Membrane</location>
        <topology evidence="1">Multi-pass membrane protein</topology>
    </subcellularLocation>
</comment>
<evidence type="ECO:0000256" key="3">
    <source>
        <dbReference type="ARBA" id="ARBA00022989"/>
    </source>
</evidence>
<evidence type="ECO:0000313" key="8">
    <source>
        <dbReference type="EMBL" id="EOA82935.1"/>
    </source>
</evidence>
<feature type="region of interest" description="Disordered" evidence="5">
    <location>
        <begin position="210"/>
        <end position="231"/>
    </location>
</feature>
<dbReference type="Proteomes" id="UP000016935">
    <property type="component" value="Unassembled WGS sequence"/>
</dbReference>
<organism evidence="8 9">
    <name type="scientific">Exserohilum turcicum (strain 28A)</name>
    <name type="common">Northern leaf blight fungus</name>
    <name type="synonym">Setosphaeria turcica</name>
    <dbReference type="NCBI Taxonomy" id="671987"/>
    <lineage>
        <taxon>Eukaryota</taxon>
        <taxon>Fungi</taxon>
        <taxon>Dikarya</taxon>
        <taxon>Ascomycota</taxon>
        <taxon>Pezizomycotina</taxon>
        <taxon>Dothideomycetes</taxon>
        <taxon>Pleosporomycetidae</taxon>
        <taxon>Pleosporales</taxon>
        <taxon>Pleosporineae</taxon>
        <taxon>Pleosporaceae</taxon>
        <taxon>Exserohilum</taxon>
    </lineage>
</organism>
<dbReference type="GO" id="GO:0007189">
    <property type="term" value="P:adenylate cyclase-activating G protein-coupled receptor signaling pathway"/>
    <property type="evidence" value="ECO:0007669"/>
    <property type="project" value="TreeGrafter"/>
</dbReference>
<feature type="transmembrane region" description="Helical" evidence="6">
    <location>
        <begin position="128"/>
        <end position="149"/>
    </location>
</feature>
<keyword evidence="4 6" id="KW-0472">Membrane</keyword>
<evidence type="ECO:0000256" key="1">
    <source>
        <dbReference type="ARBA" id="ARBA00004141"/>
    </source>
</evidence>
<dbReference type="HOGENOM" id="CLU_032576_0_1_1"/>
<dbReference type="STRING" id="671987.R0IC09"/>
<dbReference type="OrthoDB" id="100006at2759"/>
<accession>R0IC09</accession>
<dbReference type="GeneID" id="19406215"/>
<proteinExistence type="predicted"/>
<reference evidence="8 9" key="2">
    <citation type="journal article" date="2013" name="PLoS Genet.">
        <title>Comparative genome structure, secondary metabolite, and effector coding capacity across Cochliobolus pathogens.</title>
        <authorList>
            <person name="Condon B.J."/>
            <person name="Leng Y."/>
            <person name="Wu D."/>
            <person name="Bushley K.E."/>
            <person name="Ohm R.A."/>
            <person name="Otillar R."/>
            <person name="Martin J."/>
            <person name="Schackwitz W."/>
            <person name="Grimwood J."/>
            <person name="MohdZainudin N."/>
            <person name="Xue C."/>
            <person name="Wang R."/>
            <person name="Manning V.A."/>
            <person name="Dhillon B."/>
            <person name="Tu Z.J."/>
            <person name="Steffenson B.J."/>
            <person name="Salamov A."/>
            <person name="Sun H."/>
            <person name="Lowry S."/>
            <person name="LaButti K."/>
            <person name="Han J."/>
            <person name="Copeland A."/>
            <person name="Lindquist E."/>
            <person name="Barry K."/>
            <person name="Schmutz J."/>
            <person name="Baker S.E."/>
            <person name="Ciuffetti L.M."/>
            <person name="Grigoriev I.V."/>
            <person name="Zhong S."/>
            <person name="Turgeon B.G."/>
        </authorList>
    </citation>
    <scope>NUCLEOTIDE SEQUENCE [LARGE SCALE GENOMIC DNA]</scope>
    <source>
        <strain evidence="9">28A</strain>
    </source>
</reference>
<feature type="transmembrane region" description="Helical" evidence="6">
    <location>
        <begin position="327"/>
        <end position="345"/>
    </location>
</feature>
<keyword evidence="3 6" id="KW-1133">Transmembrane helix</keyword>
<protein>
    <recommendedName>
        <fullName evidence="7">Glucose receptor Git3-like N-terminal domain-containing protein</fullName>
    </recommendedName>
</protein>
<feature type="transmembrane region" description="Helical" evidence="6">
    <location>
        <begin position="169"/>
        <end position="189"/>
    </location>
</feature>
<dbReference type="RefSeq" id="XP_008029919.1">
    <property type="nucleotide sequence ID" value="XM_008031728.1"/>
</dbReference>
<evidence type="ECO:0000259" key="7">
    <source>
        <dbReference type="Pfam" id="PF11710"/>
    </source>
</evidence>
<evidence type="ECO:0000256" key="6">
    <source>
        <dbReference type="SAM" id="Phobius"/>
    </source>
</evidence>
<reference evidence="8 9" key="1">
    <citation type="journal article" date="2012" name="PLoS Pathog.">
        <title>Diverse lifestyles and strategies of plant pathogenesis encoded in the genomes of eighteen Dothideomycetes fungi.</title>
        <authorList>
            <person name="Ohm R.A."/>
            <person name="Feau N."/>
            <person name="Henrissat B."/>
            <person name="Schoch C.L."/>
            <person name="Horwitz B.A."/>
            <person name="Barry K.W."/>
            <person name="Condon B.J."/>
            <person name="Copeland A.C."/>
            <person name="Dhillon B."/>
            <person name="Glaser F."/>
            <person name="Hesse C.N."/>
            <person name="Kosti I."/>
            <person name="LaButti K."/>
            <person name="Lindquist E.A."/>
            <person name="Lucas S."/>
            <person name="Salamov A.A."/>
            <person name="Bradshaw R.E."/>
            <person name="Ciuffetti L."/>
            <person name="Hamelin R.C."/>
            <person name="Kema G.H.J."/>
            <person name="Lawrence C."/>
            <person name="Scott J.A."/>
            <person name="Spatafora J.W."/>
            <person name="Turgeon B.G."/>
            <person name="de Wit P.J.G.M."/>
            <person name="Zhong S."/>
            <person name="Goodwin S.B."/>
            <person name="Grigoriev I.V."/>
        </authorList>
    </citation>
    <scope>NUCLEOTIDE SEQUENCE [LARGE SCALE GENOMIC DNA]</scope>
    <source>
        <strain evidence="9">28A</strain>
    </source>
</reference>
<dbReference type="SUPFAM" id="SSF81321">
    <property type="entry name" value="Family A G protein-coupled receptor-like"/>
    <property type="match status" value="1"/>
</dbReference>
<evidence type="ECO:0000313" key="9">
    <source>
        <dbReference type="Proteomes" id="UP000016935"/>
    </source>
</evidence>
<evidence type="ECO:0000256" key="2">
    <source>
        <dbReference type="ARBA" id="ARBA00022692"/>
    </source>
</evidence>
<dbReference type="Gene3D" id="1.20.1070.10">
    <property type="entry name" value="Rhodopsin 7-helix transmembrane proteins"/>
    <property type="match status" value="1"/>
</dbReference>
<feature type="domain" description="Glucose receptor Git3-like N-terminal" evidence="7">
    <location>
        <begin position="8"/>
        <end position="195"/>
    </location>
</feature>
<feature type="transmembrane region" description="Helical" evidence="6">
    <location>
        <begin position="87"/>
        <end position="107"/>
    </location>
</feature>
<feature type="transmembrane region" description="Helical" evidence="6">
    <location>
        <begin position="12"/>
        <end position="32"/>
    </location>
</feature>
<dbReference type="eggNOG" id="ENOG502SIRC">
    <property type="taxonomic scope" value="Eukaryota"/>
</dbReference>
<keyword evidence="2 6" id="KW-0812">Transmembrane</keyword>
<dbReference type="Pfam" id="PF11710">
    <property type="entry name" value="Git3"/>
    <property type="match status" value="1"/>
</dbReference>
<evidence type="ECO:0000256" key="5">
    <source>
        <dbReference type="SAM" id="MobiDB-lite"/>
    </source>
</evidence>
<dbReference type="GO" id="GO:0004930">
    <property type="term" value="F:G protein-coupled receptor activity"/>
    <property type="evidence" value="ECO:0007669"/>
    <property type="project" value="TreeGrafter"/>
</dbReference>
<dbReference type="EMBL" id="KB908844">
    <property type="protein sequence ID" value="EOA82935.1"/>
    <property type="molecule type" value="Genomic_DNA"/>
</dbReference>
<name>R0IC09_EXST2</name>
<dbReference type="PANTHER" id="PTHR23112">
    <property type="entry name" value="G PROTEIN-COUPLED RECEPTOR 157-RELATED"/>
    <property type="match status" value="1"/>
</dbReference>